<sequence length="97" mass="10561">MGTTIAMATFGSPGQLLIIALLVVLIFGTKKLRSLGSDLGESLKNFKKAMSDDHSKTDDSKKAEKQQADADFEAKNLTEKTTISQTKETAENIKNKQ</sequence>
<keyword evidence="7 9" id="KW-0811">Translocation</keyword>
<comment type="function">
    <text evidence="9">Part of the twin-arginine translocation (Tat) system that transports large folded proteins containing a characteristic twin-arginine motif in their signal peptide across membranes. TatA could form the protein-conducting channel of the Tat system.</text>
</comment>
<protein>
    <recommendedName>
        <fullName evidence="9">Sec-independent protein translocase protein TatA</fullName>
    </recommendedName>
</protein>
<keyword evidence="4 9" id="KW-0812">Transmembrane</keyword>
<dbReference type="RefSeq" id="WP_280629631.1">
    <property type="nucleotide sequence ID" value="NZ_CP123498.1"/>
</dbReference>
<feature type="transmembrane region" description="Helical" evidence="9">
    <location>
        <begin position="6"/>
        <end position="27"/>
    </location>
</feature>
<dbReference type="PANTHER" id="PTHR42982:SF1">
    <property type="entry name" value="SEC-INDEPENDENT PROTEIN TRANSLOCASE PROTEIN TATA"/>
    <property type="match status" value="1"/>
</dbReference>
<accession>A0AA95GC06</accession>
<name>A0AA95GC06_9GAMM</name>
<reference evidence="11" key="1">
    <citation type="submission" date="2023-04" db="EMBL/GenBank/DDBJ databases">
        <title>Genome dynamics across the evolutionary transition to endosymbiosis.</title>
        <authorList>
            <person name="Siozios S."/>
            <person name="Nadal-Jimenez P."/>
            <person name="Azagi T."/>
            <person name="Sprong H."/>
            <person name="Frost C.L."/>
            <person name="Parratt S.R."/>
            <person name="Taylor G."/>
            <person name="Brettell L."/>
            <person name="Lew K.C."/>
            <person name="Croft L."/>
            <person name="King K.C."/>
            <person name="Brockhurst M.A."/>
            <person name="Hypsa V."/>
            <person name="Novakova E."/>
            <person name="Darby A.C."/>
            <person name="Hurst G.D.D."/>
        </authorList>
    </citation>
    <scope>NUCLEOTIDE SEQUENCE</scope>
    <source>
        <strain evidence="11">AIh</strain>
    </source>
</reference>
<feature type="region of interest" description="Disordered" evidence="10">
    <location>
        <begin position="49"/>
        <end position="97"/>
    </location>
</feature>
<dbReference type="Proteomes" id="UP001177597">
    <property type="component" value="Chromosome"/>
</dbReference>
<evidence type="ECO:0000256" key="7">
    <source>
        <dbReference type="ARBA" id="ARBA00023010"/>
    </source>
</evidence>
<dbReference type="GO" id="GO:0043953">
    <property type="term" value="P:protein transport by the Tat complex"/>
    <property type="evidence" value="ECO:0007669"/>
    <property type="project" value="UniProtKB-UniRule"/>
</dbReference>
<keyword evidence="3 9" id="KW-1003">Cell membrane</keyword>
<evidence type="ECO:0000256" key="9">
    <source>
        <dbReference type="HAMAP-Rule" id="MF_00236"/>
    </source>
</evidence>
<dbReference type="Pfam" id="PF02416">
    <property type="entry name" value="TatA_B_E"/>
    <property type="match status" value="1"/>
</dbReference>
<evidence type="ECO:0000313" key="12">
    <source>
        <dbReference type="Proteomes" id="UP001177597"/>
    </source>
</evidence>
<dbReference type="InterPro" id="IPR003369">
    <property type="entry name" value="TatA/B/E"/>
</dbReference>
<evidence type="ECO:0000256" key="10">
    <source>
        <dbReference type="SAM" id="MobiDB-lite"/>
    </source>
</evidence>
<keyword evidence="6 9" id="KW-1133">Transmembrane helix</keyword>
<evidence type="ECO:0000256" key="5">
    <source>
        <dbReference type="ARBA" id="ARBA00022927"/>
    </source>
</evidence>
<evidence type="ECO:0000256" key="6">
    <source>
        <dbReference type="ARBA" id="ARBA00022989"/>
    </source>
</evidence>
<comment type="subunit">
    <text evidence="9">The Tat system comprises two distinct complexes: a TatABC complex, containing multiple copies of TatA, TatB and TatC subunits, and a separate TatA complex, containing only TatA subunits. Substrates initially bind to the TatABC complex, which probably triggers association of the separate TatA complex to form the active translocon.</text>
</comment>
<keyword evidence="5 9" id="KW-0653">Protein transport</keyword>
<keyword evidence="2 9" id="KW-0813">Transport</keyword>
<dbReference type="NCBIfam" id="TIGR01411">
    <property type="entry name" value="tatAE"/>
    <property type="match status" value="1"/>
</dbReference>
<dbReference type="HAMAP" id="MF_00236">
    <property type="entry name" value="TatA_E"/>
    <property type="match status" value="1"/>
</dbReference>
<evidence type="ECO:0000313" key="11">
    <source>
        <dbReference type="EMBL" id="WGL95907.1"/>
    </source>
</evidence>
<organism evidence="11 12">
    <name type="scientific">Arsenophonus nasoniae</name>
    <name type="common">son-killer infecting Nasonia vitripennis</name>
    <dbReference type="NCBI Taxonomy" id="638"/>
    <lineage>
        <taxon>Bacteria</taxon>
        <taxon>Pseudomonadati</taxon>
        <taxon>Pseudomonadota</taxon>
        <taxon>Gammaproteobacteria</taxon>
        <taxon>Enterobacterales</taxon>
        <taxon>Morganellaceae</taxon>
        <taxon>Arsenophonus</taxon>
    </lineage>
</organism>
<feature type="compositionally biased region" description="Basic and acidic residues" evidence="10">
    <location>
        <begin position="49"/>
        <end position="78"/>
    </location>
</feature>
<comment type="subcellular location">
    <subcellularLocation>
        <location evidence="1 9">Cell membrane</location>
        <topology evidence="1 9">Single-pass membrane protein</topology>
    </subcellularLocation>
</comment>
<gene>
    <name evidence="9 11" type="primary">tatA</name>
    <name evidence="11" type="ORF">QE207_04790</name>
</gene>
<dbReference type="GO" id="GO:0033281">
    <property type="term" value="C:TAT protein transport complex"/>
    <property type="evidence" value="ECO:0007669"/>
    <property type="project" value="UniProtKB-UniRule"/>
</dbReference>
<evidence type="ECO:0000256" key="3">
    <source>
        <dbReference type="ARBA" id="ARBA00022475"/>
    </source>
</evidence>
<dbReference type="Gene3D" id="1.20.5.3310">
    <property type="match status" value="1"/>
</dbReference>
<keyword evidence="8 9" id="KW-0472">Membrane</keyword>
<comment type="similarity">
    <text evidence="9">Belongs to the TatA/E family.</text>
</comment>
<proteinExistence type="inferred from homology"/>
<dbReference type="EMBL" id="CP123498">
    <property type="protein sequence ID" value="WGL95907.1"/>
    <property type="molecule type" value="Genomic_DNA"/>
</dbReference>
<dbReference type="InterPro" id="IPR006312">
    <property type="entry name" value="TatA/E"/>
</dbReference>
<evidence type="ECO:0000256" key="8">
    <source>
        <dbReference type="ARBA" id="ARBA00023136"/>
    </source>
</evidence>
<feature type="compositionally biased region" description="Basic and acidic residues" evidence="10">
    <location>
        <begin position="88"/>
        <end position="97"/>
    </location>
</feature>
<dbReference type="PANTHER" id="PTHR42982">
    <property type="entry name" value="SEC-INDEPENDENT PROTEIN TRANSLOCASE PROTEIN TATA"/>
    <property type="match status" value="1"/>
</dbReference>
<evidence type="ECO:0000256" key="4">
    <source>
        <dbReference type="ARBA" id="ARBA00022692"/>
    </source>
</evidence>
<evidence type="ECO:0000256" key="2">
    <source>
        <dbReference type="ARBA" id="ARBA00022448"/>
    </source>
</evidence>
<dbReference type="GO" id="GO:0008320">
    <property type="term" value="F:protein transmembrane transporter activity"/>
    <property type="evidence" value="ECO:0007669"/>
    <property type="project" value="UniProtKB-UniRule"/>
</dbReference>
<evidence type="ECO:0000256" key="1">
    <source>
        <dbReference type="ARBA" id="ARBA00004162"/>
    </source>
</evidence>
<dbReference type="AlphaFoldDB" id="A0AA95GC06"/>